<dbReference type="RefSeq" id="WP_204204845.1">
    <property type="nucleotide sequence ID" value="NZ_JAFELM010000043.1"/>
</dbReference>
<dbReference type="Proteomes" id="UP001518925">
    <property type="component" value="Unassembled WGS sequence"/>
</dbReference>
<dbReference type="InterPro" id="IPR016024">
    <property type="entry name" value="ARM-type_fold"/>
</dbReference>
<dbReference type="SUPFAM" id="SSF48371">
    <property type="entry name" value="ARM repeat"/>
    <property type="match status" value="1"/>
</dbReference>
<name>A0ABS2DM12_9BACI</name>
<comment type="caution">
    <text evidence="1">The sequence shown here is derived from an EMBL/GenBank/DDBJ whole genome shotgun (WGS) entry which is preliminary data.</text>
</comment>
<organism evidence="1 2">
    <name type="scientific">Bacillus suaedaesalsae</name>
    <dbReference type="NCBI Taxonomy" id="2810349"/>
    <lineage>
        <taxon>Bacteria</taxon>
        <taxon>Bacillati</taxon>
        <taxon>Bacillota</taxon>
        <taxon>Bacilli</taxon>
        <taxon>Bacillales</taxon>
        <taxon>Bacillaceae</taxon>
        <taxon>Bacillus</taxon>
    </lineage>
</organism>
<dbReference type="PANTHER" id="PTHR34070:SF1">
    <property type="entry name" value="DNA ALKYLATION REPAIR PROTEIN"/>
    <property type="match status" value="1"/>
</dbReference>
<protein>
    <submittedName>
        <fullName evidence="1">DNA alkylation repair protein</fullName>
    </submittedName>
</protein>
<proteinExistence type="predicted"/>
<gene>
    <name evidence="1" type="ORF">JR050_17155</name>
</gene>
<evidence type="ECO:0000313" key="2">
    <source>
        <dbReference type="Proteomes" id="UP001518925"/>
    </source>
</evidence>
<evidence type="ECO:0000313" key="1">
    <source>
        <dbReference type="EMBL" id="MBM6619392.1"/>
    </source>
</evidence>
<dbReference type="Gene3D" id="1.25.10.90">
    <property type="match status" value="1"/>
</dbReference>
<dbReference type="InterPro" id="IPR014825">
    <property type="entry name" value="DNA_alkylation"/>
</dbReference>
<accession>A0ABS2DM12</accession>
<dbReference type="CDD" id="cd07064">
    <property type="entry name" value="AlkD_like_1"/>
    <property type="match status" value="1"/>
</dbReference>
<keyword evidence="2" id="KW-1185">Reference proteome</keyword>
<reference evidence="1 2" key="1">
    <citation type="submission" date="2021-02" db="EMBL/GenBank/DDBJ databases">
        <title>Bacillus sp. RD4P76, an endophyte from a halophyte.</title>
        <authorList>
            <person name="Sun J.-Q."/>
        </authorList>
    </citation>
    <scope>NUCLEOTIDE SEQUENCE [LARGE SCALE GENOMIC DNA]</scope>
    <source>
        <strain evidence="1 2">RD4P76</strain>
    </source>
</reference>
<dbReference type="Pfam" id="PF08713">
    <property type="entry name" value="DNA_alkylation"/>
    <property type="match status" value="1"/>
</dbReference>
<sequence length="231" mass="27516">MTNRYVENLSVVLKKYENKDEAEKMSQYMRGQFSYFGLRAPQMKDVTKNYIKEFGFPSSEDIPIVMKQMYSLDQRELQIIALAIMDHKLKKDPDISDIEILEYIITTKSWWDTVDHIAANQVGTYFRKFPEHVEEYVEKWLESDNIWLIRTSILYQLKYKQETNFQYLKEIILRSAGTKEFFINKAIGWALREYSKIDGEAVISFINEYNERLSNLSIREGLKWLKSKNLV</sequence>
<dbReference type="PANTHER" id="PTHR34070">
    <property type="entry name" value="ARMADILLO-TYPE FOLD"/>
    <property type="match status" value="1"/>
</dbReference>
<dbReference type="EMBL" id="JAFELM010000043">
    <property type="protein sequence ID" value="MBM6619392.1"/>
    <property type="molecule type" value="Genomic_DNA"/>
</dbReference>